<accession>A0AAW2G2G4</accession>
<sequence length="53" mass="6213">MLLHIRYFIADIILTADCILCTQNTRCEQYKAFPFSLFFSLTAFLLETHNLIV</sequence>
<protein>
    <submittedName>
        <fullName evidence="1">Uncharacterized protein</fullName>
    </submittedName>
</protein>
<comment type="caution">
    <text evidence="1">The sequence shown here is derived from an EMBL/GenBank/DDBJ whole genome shotgun (WGS) entry which is preliminary data.</text>
</comment>
<organism evidence="1 2">
    <name type="scientific">Cardiocondyla obscurior</name>
    <dbReference type="NCBI Taxonomy" id="286306"/>
    <lineage>
        <taxon>Eukaryota</taxon>
        <taxon>Metazoa</taxon>
        <taxon>Ecdysozoa</taxon>
        <taxon>Arthropoda</taxon>
        <taxon>Hexapoda</taxon>
        <taxon>Insecta</taxon>
        <taxon>Pterygota</taxon>
        <taxon>Neoptera</taxon>
        <taxon>Endopterygota</taxon>
        <taxon>Hymenoptera</taxon>
        <taxon>Apocrita</taxon>
        <taxon>Aculeata</taxon>
        <taxon>Formicoidea</taxon>
        <taxon>Formicidae</taxon>
        <taxon>Myrmicinae</taxon>
        <taxon>Cardiocondyla</taxon>
    </lineage>
</organism>
<dbReference type="Proteomes" id="UP001430953">
    <property type="component" value="Unassembled WGS sequence"/>
</dbReference>
<gene>
    <name evidence="1" type="ORF">PUN28_006979</name>
</gene>
<dbReference type="AlphaFoldDB" id="A0AAW2G2G4"/>
<reference evidence="1 2" key="1">
    <citation type="submission" date="2023-03" db="EMBL/GenBank/DDBJ databases">
        <title>High recombination rates correlate with genetic variation in Cardiocondyla obscurior ants.</title>
        <authorList>
            <person name="Errbii M."/>
        </authorList>
    </citation>
    <scope>NUCLEOTIDE SEQUENCE [LARGE SCALE GENOMIC DNA]</scope>
    <source>
        <strain evidence="1">Alpha-2009</strain>
        <tissue evidence="1">Whole body</tissue>
    </source>
</reference>
<keyword evidence="2" id="KW-1185">Reference proteome</keyword>
<dbReference type="EMBL" id="JADYXP020000006">
    <property type="protein sequence ID" value="KAL0121868.1"/>
    <property type="molecule type" value="Genomic_DNA"/>
</dbReference>
<evidence type="ECO:0000313" key="1">
    <source>
        <dbReference type="EMBL" id="KAL0121868.1"/>
    </source>
</evidence>
<name>A0AAW2G2G4_9HYME</name>
<proteinExistence type="predicted"/>
<evidence type="ECO:0000313" key="2">
    <source>
        <dbReference type="Proteomes" id="UP001430953"/>
    </source>
</evidence>